<protein>
    <recommendedName>
        <fullName evidence="3">THUMP domain-containing protein</fullName>
    </recommendedName>
</protein>
<dbReference type="GO" id="GO:0003723">
    <property type="term" value="F:RNA binding"/>
    <property type="evidence" value="ECO:0007669"/>
    <property type="project" value="UniProtKB-UniRule"/>
</dbReference>
<dbReference type="SUPFAM" id="SSF143437">
    <property type="entry name" value="THUMP domain-like"/>
    <property type="match status" value="1"/>
</dbReference>
<gene>
    <name evidence="4" type="ORF">LRAMOSA02494</name>
</gene>
<dbReference type="PROSITE" id="PS51165">
    <property type="entry name" value="THUMP"/>
    <property type="match status" value="1"/>
</dbReference>
<dbReference type="CDD" id="cd11717">
    <property type="entry name" value="THUMP_THUMPD1_like"/>
    <property type="match status" value="1"/>
</dbReference>
<feature type="region of interest" description="Disordered" evidence="2">
    <location>
        <begin position="101"/>
        <end position="121"/>
    </location>
</feature>
<reference evidence="4" key="1">
    <citation type="journal article" date="2014" name="Genome Announc.">
        <title>De novo whole-genome sequence and genome annotation of Lichtheimia ramosa.</title>
        <authorList>
            <person name="Linde J."/>
            <person name="Schwartze V."/>
            <person name="Binder U."/>
            <person name="Lass-Florl C."/>
            <person name="Voigt K."/>
            <person name="Horn F."/>
        </authorList>
    </citation>
    <scope>NUCLEOTIDE SEQUENCE</scope>
    <source>
        <strain evidence="4">JMRC FSU:6197</strain>
    </source>
</reference>
<name>A0A077WT14_9FUNG</name>
<evidence type="ECO:0000259" key="3">
    <source>
        <dbReference type="PROSITE" id="PS51165"/>
    </source>
</evidence>
<dbReference type="AlphaFoldDB" id="A0A077WT14"/>
<sequence>MEQQPSKRSLESDETTPAQQQNKKTKSVPTIPISRGKFKQRWLTKHSSLLKRSDDASGVMVSCNIHAETRALGQVKNMLEGSATTLFPEHEITWERFEGDFEVEDNNNDDNDNEESSKALERRKDKRFQAVDSACGGLIFYRFRINVKPTDYVTRLMDHLCALPEEERKQEMHKIRHCTRWVPIDYVCPATTDRMTRCFQDRVFKERLEGLAKDTSIAIVTEIRNNETFKKDTIIKLLDPLIPKDKFRVNLKNPDLVIFVTVFKSVCGMSILKDYYARKKYNIMAYVEATSKDNNKEQ</sequence>
<dbReference type="Pfam" id="PF02926">
    <property type="entry name" value="THUMP"/>
    <property type="match status" value="1"/>
</dbReference>
<evidence type="ECO:0000256" key="2">
    <source>
        <dbReference type="SAM" id="MobiDB-lite"/>
    </source>
</evidence>
<proteinExistence type="predicted"/>
<organism evidence="4">
    <name type="scientific">Lichtheimia ramosa</name>
    <dbReference type="NCBI Taxonomy" id="688394"/>
    <lineage>
        <taxon>Eukaryota</taxon>
        <taxon>Fungi</taxon>
        <taxon>Fungi incertae sedis</taxon>
        <taxon>Mucoromycota</taxon>
        <taxon>Mucoromycotina</taxon>
        <taxon>Mucoromycetes</taxon>
        <taxon>Mucorales</taxon>
        <taxon>Lichtheimiaceae</taxon>
        <taxon>Lichtheimia</taxon>
    </lineage>
</organism>
<dbReference type="Gene3D" id="3.30.2300.10">
    <property type="entry name" value="THUMP superfamily"/>
    <property type="match status" value="1"/>
</dbReference>
<evidence type="ECO:0000256" key="1">
    <source>
        <dbReference type="PROSITE-ProRule" id="PRU00529"/>
    </source>
</evidence>
<accession>A0A077WT14</accession>
<dbReference type="GO" id="GO:0006400">
    <property type="term" value="P:tRNA modification"/>
    <property type="evidence" value="ECO:0007669"/>
    <property type="project" value="InterPro"/>
</dbReference>
<dbReference type="PANTHER" id="PTHR13452">
    <property type="entry name" value="THUMP DOMAIN CONTAINING PROTEIN 1-RELATED"/>
    <property type="match status" value="1"/>
</dbReference>
<keyword evidence="1" id="KW-0694">RNA-binding</keyword>
<evidence type="ECO:0000313" key="4">
    <source>
        <dbReference type="EMBL" id="CDS09817.1"/>
    </source>
</evidence>
<dbReference type="OrthoDB" id="367221at2759"/>
<dbReference type="PANTHER" id="PTHR13452:SF10">
    <property type="entry name" value="THUMP DOMAIN-CONTAINING PROTEIN 1"/>
    <property type="match status" value="1"/>
</dbReference>
<dbReference type="InterPro" id="IPR040183">
    <property type="entry name" value="THUMPD1-like"/>
</dbReference>
<feature type="region of interest" description="Disordered" evidence="2">
    <location>
        <begin position="1"/>
        <end position="32"/>
    </location>
</feature>
<feature type="domain" description="THUMP" evidence="3">
    <location>
        <begin position="166"/>
        <end position="273"/>
    </location>
</feature>
<dbReference type="EMBL" id="LK023335">
    <property type="protein sequence ID" value="CDS09817.1"/>
    <property type="molecule type" value="Genomic_DNA"/>
</dbReference>
<dbReference type="InterPro" id="IPR004114">
    <property type="entry name" value="THUMP_dom"/>
</dbReference>
<feature type="compositionally biased region" description="Acidic residues" evidence="2">
    <location>
        <begin position="101"/>
        <end position="114"/>
    </location>
</feature>